<gene>
    <name evidence="4" type="ORF">ACFQFQ_05300</name>
</gene>
<keyword evidence="2" id="KW-0378">Hydrolase</keyword>
<reference evidence="5" key="1">
    <citation type="journal article" date="2019" name="Int. J. Syst. Evol. Microbiol.">
        <title>The Global Catalogue of Microorganisms (GCM) 10K type strain sequencing project: providing services to taxonomists for standard genome sequencing and annotation.</title>
        <authorList>
            <consortium name="The Broad Institute Genomics Platform"/>
            <consortium name="The Broad Institute Genome Sequencing Center for Infectious Disease"/>
            <person name="Wu L."/>
            <person name="Ma J."/>
        </authorList>
    </citation>
    <scope>NUCLEOTIDE SEQUENCE [LARGE SCALE GENOMIC DNA]</scope>
    <source>
        <strain evidence="5">CCUG 66188</strain>
    </source>
</reference>
<proteinExistence type="predicted"/>
<evidence type="ECO:0000259" key="3">
    <source>
        <dbReference type="PROSITE" id="PS51462"/>
    </source>
</evidence>
<dbReference type="PANTHER" id="PTHR43046">
    <property type="entry name" value="GDP-MANNOSE MANNOSYL HYDROLASE"/>
    <property type="match status" value="1"/>
</dbReference>
<accession>A0ABW2B073</accession>
<dbReference type="InterPro" id="IPR015797">
    <property type="entry name" value="NUDIX_hydrolase-like_dom_sf"/>
</dbReference>
<protein>
    <submittedName>
        <fullName evidence="4">NUDIX domain-containing protein</fullName>
    </submittedName>
</protein>
<comment type="caution">
    <text evidence="4">The sequence shown here is derived from an EMBL/GenBank/DDBJ whole genome shotgun (WGS) entry which is preliminary data.</text>
</comment>
<dbReference type="InterPro" id="IPR000086">
    <property type="entry name" value="NUDIX_hydrolase_dom"/>
</dbReference>
<evidence type="ECO:0000313" key="5">
    <source>
        <dbReference type="Proteomes" id="UP001596353"/>
    </source>
</evidence>
<dbReference type="Gene3D" id="3.90.79.10">
    <property type="entry name" value="Nucleoside Triphosphate Pyrophosphohydrolase"/>
    <property type="match status" value="1"/>
</dbReference>
<dbReference type="PANTHER" id="PTHR43046:SF14">
    <property type="entry name" value="MUTT_NUDIX FAMILY PROTEIN"/>
    <property type="match status" value="1"/>
</dbReference>
<comment type="cofactor">
    <cofactor evidence="1">
        <name>Mg(2+)</name>
        <dbReference type="ChEBI" id="CHEBI:18420"/>
    </cofactor>
</comment>
<dbReference type="Proteomes" id="UP001596353">
    <property type="component" value="Unassembled WGS sequence"/>
</dbReference>
<dbReference type="Pfam" id="PF00293">
    <property type="entry name" value="NUDIX"/>
    <property type="match status" value="1"/>
</dbReference>
<dbReference type="SUPFAM" id="SSF55811">
    <property type="entry name" value="Nudix"/>
    <property type="match status" value="1"/>
</dbReference>
<evidence type="ECO:0000256" key="2">
    <source>
        <dbReference type="ARBA" id="ARBA00022801"/>
    </source>
</evidence>
<evidence type="ECO:0000256" key="1">
    <source>
        <dbReference type="ARBA" id="ARBA00001946"/>
    </source>
</evidence>
<organism evidence="4 5">
    <name type="scientific">Sulfitobacter porphyrae</name>
    <dbReference type="NCBI Taxonomy" id="1246864"/>
    <lineage>
        <taxon>Bacteria</taxon>
        <taxon>Pseudomonadati</taxon>
        <taxon>Pseudomonadota</taxon>
        <taxon>Alphaproteobacteria</taxon>
        <taxon>Rhodobacterales</taxon>
        <taxon>Roseobacteraceae</taxon>
        <taxon>Sulfitobacter</taxon>
    </lineage>
</organism>
<name>A0ABW2B073_9RHOB</name>
<evidence type="ECO:0000313" key="4">
    <source>
        <dbReference type="EMBL" id="MFC6759050.1"/>
    </source>
</evidence>
<feature type="domain" description="Nudix hydrolase" evidence="3">
    <location>
        <begin position="1"/>
        <end position="118"/>
    </location>
</feature>
<dbReference type="PROSITE" id="PS51462">
    <property type="entry name" value="NUDIX"/>
    <property type="match status" value="1"/>
</dbReference>
<dbReference type="EMBL" id="JBHSWG010000001">
    <property type="protein sequence ID" value="MFC6759050.1"/>
    <property type="molecule type" value="Genomic_DNA"/>
</dbReference>
<sequence>MLLVNAYPNGESPLMCAPGGGVHPGSSLPDNLAREVYEETGLTITVGAPCLVNEFHDPGGSFHQVDIYFRCMLSGAPDIDPAWQDVDRVVNRWQWTSRDELADIPHKPDSLGAVAFGAPGAISYDPLEPIVR</sequence>
<keyword evidence="5" id="KW-1185">Reference proteome</keyword>